<dbReference type="Pfam" id="PF03372">
    <property type="entry name" value="Exo_endo_phos"/>
    <property type="match status" value="1"/>
</dbReference>
<accession>A0ABQ6K7T2</accession>
<evidence type="ECO:0000313" key="5">
    <source>
        <dbReference type="Proteomes" id="UP001157034"/>
    </source>
</evidence>
<dbReference type="EMBL" id="BSVB01000001">
    <property type="protein sequence ID" value="GMA95344.1"/>
    <property type="molecule type" value="Genomic_DNA"/>
</dbReference>
<evidence type="ECO:0000256" key="2">
    <source>
        <dbReference type="SAM" id="SignalP"/>
    </source>
</evidence>
<protein>
    <recommendedName>
        <fullName evidence="3">LTD domain-containing protein</fullName>
    </recommendedName>
</protein>
<comment type="caution">
    <text evidence="4">The sequence shown here is derived from an EMBL/GenBank/DDBJ whole genome shotgun (WGS) entry which is preliminary data.</text>
</comment>
<evidence type="ECO:0000256" key="1">
    <source>
        <dbReference type="SAM" id="MobiDB-lite"/>
    </source>
</evidence>
<gene>
    <name evidence="4" type="ORF">GCM10025881_21680</name>
</gene>
<dbReference type="InterPro" id="IPR036691">
    <property type="entry name" value="Endo/exonu/phosph_ase_sf"/>
</dbReference>
<dbReference type="SUPFAM" id="SSF56219">
    <property type="entry name" value="DNase I-like"/>
    <property type="match status" value="1"/>
</dbReference>
<proteinExistence type="predicted"/>
<keyword evidence="5" id="KW-1185">Reference proteome</keyword>
<keyword evidence="2" id="KW-0732">Signal</keyword>
<dbReference type="CDD" id="cd04486">
    <property type="entry name" value="YhcR_OBF_like"/>
    <property type="match status" value="1"/>
</dbReference>
<dbReference type="SUPFAM" id="SSF101898">
    <property type="entry name" value="NHL repeat"/>
    <property type="match status" value="1"/>
</dbReference>
<name>A0ABQ6K7T2_9MICO</name>
<dbReference type="Pfam" id="PF13449">
    <property type="entry name" value="Phytase-like"/>
    <property type="match status" value="1"/>
</dbReference>
<feature type="signal peptide" evidence="2">
    <location>
        <begin position="1"/>
        <end position="25"/>
    </location>
</feature>
<evidence type="ECO:0000259" key="3">
    <source>
        <dbReference type="PROSITE" id="PS51841"/>
    </source>
</evidence>
<dbReference type="Pfam" id="PF00932">
    <property type="entry name" value="LTD"/>
    <property type="match status" value="1"/>
</dbReference>
<dbReference type="InterPro" id="IPR036415">
    <property type="entry name" value="Lamin_tail_dom_sf"/>
</dbReference>
<dbReference type="Proteomes" id="UP001157034">
    <property type="component" value="Unassembled WGS sequence"/>
</dbReference>
<dbReference type="PROSITE" id="PS51841">
    <property type="entry name" value="LTD"/>
    <property type="match status" value="1"/>
</dbReference>
<dbReference type="RefSeq" id="WP_284254119.1">
    <property type="nucleotide sequence ID" value="NZ_BAAAQO010000002.1"/>
</dbReference>
<evidence type="ECO:0000313" key="4">
    <source>
        <dbReference type="EMBL" id="GMA95344.1"/>
    </source>
</evidence>
<feature type="region of interest" description="Disordered" evidence="1">
    <location>
        <begin position="151"/>
        <end position="207"/>
    </location>
</feature>
<organism evidence="4 5">
    <name type="scientific">Pseudolysinimonas kribbensis</name>
    <dbReference type="NCBI Taxonomy" id="433641"/>
    <lineage>
        <taxon>Bacteria</taxon>
        <taxon>Bacillati</taxon>
        <taxon>Actinomycetota</taxon>
        <taxon>Actinomycetes</taxon>
        <taxon>Micrococcales</taxon>
        <taxon>Microbacteriaceae</taxon>
        <taxon>Pseudolysinimonas</taxon>
    </lineage>
</organism>
<dbReference type="PANTHER" id="PTHR42834:SF1">
    <property type="entry name" value="ENDONUCLEASE_EXONUCLEASE_PHOSPHATASE FAMILY PROTEIN (AFU_ORTHOLOGUE AFUA_3G09210)"/>
    <property type="match status" value="1"/>
</dbReference>
<reference evidence="5" key="1">
    <citation type="journal article" date="2019" name="Int. J. Syst. Evol. Microbiol.">
        <title>The Global Catalogue of Microorganisms (GCM) 10K type strain sequencing project: providing services to taxonomists for standard genome sequencing and annotation.</title>
        <authorList>
            <consortium name="The Broad Institute Genomics Platform"/>
            <consortium name="The Broad Institute Genome Sequencing Center for Infectious Disease"/>
            <person name="Wu L."/>
            <person name="Ma J."/>
        </authorList>
    </citation>
    <scope>NUCLEOTIDE SEQUENCE [LARGE SCALE GENOMIC DNA]</scope>
    <source>
        <strain evidence="5">NBRC 108894</strain>
    </source>
</reference>
<dbReference type="SUPFAM" id="SSF74853">
    <property type="entry name" value="Lamin A/C globular tail domain"/>
    <property type="match status" value="1"/>
</dbReference>
<sequence>MSHLIRSIAVAAATGGLVLTGIAVAAPANAASTDIVINEVYGGGGNNGSTLTNDFIELKNLSGAAVDVDGWTLEYRSASGSSGGSTTLAGSIAAGATYLVQESGGTSGTVALPSPDATGTLALSASNGTVVLHHDATTVDLVGYGTATVSETAPAPGLNAATSDARTGADTDDNAADFRAGIPTPTNAAGQTVDLGPGDGGGTPPTPGDVRIHDIQGDSWVSPLDDQKVQNVPGIVTAVRNTGSSRGYWIQDPTPDADTSTSEGVFVFTSTPTVAVGDSVLVSGTVKDYYPLADGDTLATTSNLSTTEIGSSSVYVLSHGNALPAPVLLTPTTVPDRYAPDLGGANIETTGIQPARSALDYDESIEGMRAEVDDARVVGPSNPYGETYVTTKPDQTVTPRGGTFLTGENQTPSGRLEVVPIDGSDPAANVGDVLTGATVGPIDWSSFGGYLIAATKLGTVARHGLMPTVASKQAADQLAVATYNVENLAPGDPAAKYARLAAGIVTNLASPDVVALEEVQDNDGAADSGTVAADQTLQKLTAAIAAAGGPFYQWREIDPVNDQDGGQPGGNIRVAFLFDPSRVSFVDAGSASVDRSTTGTAVTKTRGTVGLTLSPGRIDPTSPAWQDSRKPLVGEFVFRGQHVFVIGNHFDSKLGDQNADGRFQYPAQSSAVQRKAQATEVHDFVASILKRDHNAKVVVAGDLNDYQFSPALQTLTGTGPHRVLTDLITTLPQNQQYTYVYDGISEALDHILVTRGAGSVRDGSVQYEVVHLNAEFADQVSDHDPQLVRLRMAKRPTLPICSPDALAVSYTDALNKQQVDGATVGGLSSLAYDARTRSYVSAVDNHAADPARIWFIGSPTHPTATHAPLVLKAPDGTPYTGETADDEGLAVLPDGDFLVSSETEPSIRIFGRDGVQKASLPVPARFAVTGTTSDGQATANATLEGLTISPDGKTIVAAMEGALSGDVSASGDATMHRFLVYTAGRHGTWSLSKQIAYRAEAGQRIPEVAAYGRDSLLVEEASYDPATGNAVSLYAVTKASKATDVSGVADLSAATGDAVAKKLVADLVTCPTLGATALEPQANPLLDNFEGMAVTGSLGIHGFHGAAISLISDDNFSATQRTRVLNLVAKLP</sequence>
<feature type="domain" description="LTD" evidence="3">
    <location>
        <begin position="20"/>
        <end position="146"/>
    </location>
</feature>
<dbReference type="Gene3D" id="3.60.10.10">
    <property type="entry name" value="Endonuclease/exonuclease/phosphatase"/>
    <property type="match status" value="1"/>
</dbReference>
<dbReference type="InterPro" id="IPR027372">
    <property type="entry name" value="Phytase-like_dom"/>
</dbReference>
<dbReference type="InterPro" id="IPR005135">
    <property type="entry name" value="Endo/exonuclease/phosphatase"/>
</dbReference>
<dbReference type="PANTHER" id="PTHR42834">
    <property type="entry name" value="ENDONUCLEASE/EXONUCLEASE/PHOSPHATASE FAMILY PROTEIN (AFU_ORTHOLOGUE AFUA_3G09210)"/>
    <property type="match status" value="1"/>
</dbReference>
<feature type="chain" id="PRO_5045474322" description="LTD domain-containing protein" evidence="2">
    <location>
        <begin position="26"/>
        <end position="1132"/>
    </location>
</feature>
<dbReference type="InterPro" id="IPR001322">
    <property type="entry name" value="Lamin_tail_dom"/>
</dbReference>